<dbReference type="GO" id="GO:0004030">
    <property type="term" value="F:aldehyde dehydrogenase [NAD(P)+] activity"/>
    <property type="evidence" value="ECO:0007669"/>
    <property type="project" value="InterPro"/>
</dbReference>
<dbReference type="InterPro" id="IPR015590">
    <property type="entry name" value="Aldehyde_DH_dom"/>
</dbReference>
<dbReference type="Gene3D" id="3.40.605.10">
    <property type="entry name" value="Aldehyde Dehydrogenase, Chain A, domain 1"/>
    <property type="match status" value="1"/>
</dbReference>
<accession>Q0RWL6</accession>
<organism evidence="6 7">
    <name type="scientific">Rhodococcus jostii (strain RHA1)</name>
    <dbReference type="NCBI Taxonomy" id="101510"/>
    <lineage>
        <taxon>Bacteria</taxon>
        <taxon>Bacillati</taxon>
        <taxon>Actinomycetota</taxon>
        <taxon>Actinomycetes</taxon>
        <taxon>Mycobacteriales</taxon>
        <taxon>Nocardiaceae</taxon>
        <taxon>Rhodococcus</taxon>
    </lineage>
</organism>
<evidence type="ECO:0000256" key="2">
    <source>
        <dbReference type="ARBA" id="ARBA00022532"/>
    </source>
</evidence>
<dbReference type="FunFam" id="3.40.309.10:FF:000010">
    <property type="entry name" value="Gamma-aminobutyraldehyde dehydrogenase"/>
    <property type="match status" value="1"/>
</dbReference>
<dbReference type="GO" id="GO:0018483">
    <property type="term" value="F:6-oxohexanoate dehydrogenase activity"/>
    <property type="evidence" value="ECO:0007669"/>
    <property type="project" value="UniProtKB-EC"/>
</dbReference>
<evidence type="ECO:0000256" key="3">
    <source>
        <dbReference type="ARBA" id="ARBA00022857"/>
    </source>
</evidence>
<dbReference type="SUPFAM" id="SSF53720">
    <property type="entry name" value="ALDH-like"/>
    <property type="match status" value="1"/>
</dbReference>
<protein>
    <submittedName>
        <fullName evidence="6">6-oxohexanoate dehydrogenase</fullName>
        <ecNumber evidence="6">1.2.1.63</ecNumber>
    </submittedName>
</protein>
<evidence type="ECO:0000256" key="4">
    <source>
        <dbReference type="ARBA" id="ARBA00023002"/>
    </source>
</evidence>
<dbReference type="InterPro" id="IPR016163">
    <property type="entry name" value="Ald_DH_C"/>
</dbReference>
<dbReference type="GO" id="GO:0004777">
    <property type="term" value="F:succinate-semialdehyde dehydrogenase (NAD+) activity"/>
    <property type="evidence" value="ECO:0007669"/>
    <property type="project" value="TreeGrafter"/>
</dbReference>
<proteinExistence type="inferred from homology"/>
<dbReference type="InterPro" id="IPR047110">
    <property type="entry name" value="GABD/Sad-like"/>
</dbReference>
<dbReference type="PATRIC" id="fig|101510.16.peg.8534"/>
<dbReference type="PANTHER" id="PTHR43217">
    <property type="entry name" value="SUCCINATE SEMIALDEHYDE DEHYDROGENASE [NAD(P)+] SAD"/>
    <property type="match status" value="1"/>
</dbReference>
<evidence type="ECO:0000259" key="5">
    <source>
        <dbReference type="Pfam" id="PF00171"/>
    </source>
</evidence>
<evidence type="ECO:0000313" key="6">
    <source>
        <dbReference type="EMBL" id="ABH00320.1"/>
    </source>
</evidence>
<evidence type="ECO:0000256" key="1">
    <source>
        <dbReference type="ARBA" id="ARBA00009986"/>
    </source>
</evidence>
<reference evidence="7" key="1">
    <citation type="journal article" date="2006" name="Proc. Natl. Acad. Sci. U.S.A.">
        <title>The complete genome of Rhodococcus sp. RHA1 provides insights into a catabolic powerhouse.</title>
        <authorList>
            <person name="McLeod M.P."/>
            <person name="Warren R.L."/>
            <person name="Hsiao W.W.L."/>
            <person name="Araki N."/>
            <person name="Myhre M."/>
            <person name="Fernandes C."/>
            <person name="Miyazawa D."/>
            <person name="Wong W."/>
            <person name="Lillquist A.L."/>
            <person name="Wang D."/>
            <person name="Dosanjh M."/>
            <person name="Hara H."/>
            <person name="Petrescu A."/>
            <person name="Morin R.D."/>
            <person name="Yang G."/>
            <person name="Stott J.M."/>
            <person name="Schein J.E."/>
            <person name="Shin H."/>
            <person name="Smailus D."/>
            <person name="Siddiqui A.S."/>
            <person name="Marra M.A."/>
            <person name="Jones S.J.M."/>
            <person name="Holt R."/>
            <person name="Brinkman F.S.L."/>
            <person name="Miyauchi K."/>
            <person name="Fukuda M."/>
            <person name="Davies J.E."/>
            <person name="Mohn W.W."/>
            <person name="Eltis L.D."/>
        </authorList>
    </citation>
    <scope>NUCLEOTIDE SEQUENCE [LARGE SCALE GENOMIC DNA]</scope>
    <source>
        <strain evidence="7">RHA1</strain>
    </source>
</reference>
<keyword evidence="6" id="KW-0614">Plasmid</keyword>
<dbReference type="EC" id="1.2.1.63" evidence="6"/>
<keyword evidence="3" id="KW-0521">NADP</keyword>
<dbReference type="InterPro" id="IPR016162">
    <property type="entry name" value="Ald_DH_N"/>
</dbReference>
<dbReference type="GO" id="GO:0006099">
    <property type="term" value="P:tricarboxylic acid cycle"/>
    <property type="evidence" value="ECO:0007669"/>
    <property type="project" value="UniProtKB-KW"/>
</dbReference>
<dbReference type="OrthoDB" id="6882680at2"/>
<feature type="domain" description="Aldehyde dehydrogenase" evidence="5">
    <location>
        <begin position="4"/>
        <end position="453"/>
    </location>
</feature>
<dbReference type="InterPro" id="IPR044148">
    <property type="entry name" value="ALDH_GabD1-like"/>
</dbReference>
<dbReference type="PANTHER" id="PTHR43217:SF2">
    <property type="entry name" value="SUCCINATE-SEMIALDEHYDE DEHYDROGENASE [NADP(+)]"/>
    <property type="match status" value="1"/>
</dbReference>
<sequence length="457" mass="49359">MSYYATTSPLTGQRVQEFPRATDHEISDALTSSDAAYRQWRTSSLEERADVLRALAKLWHERADELAPILTLEMGKPIPQARGEVALCANIFEYYAEHGPTFMEDEVLEIAGGGEAIVRTEPIGPLVGIMPWNFPYYQVVRFAAPNIMLGNTLLLKHSRNCPQSALAIETLFVEAGLPEGVYVNVFADNAQVARMVADPRVRGVSLTGSERAGSAVGEIAGRHMKKFVLELGGSDPFIVLDDTDLDTTVAAAVNNRMANAGQACTASKRLIVLDDVYDRFLDKFTEAMRNIVPGDPTDPATTFGPLSSRSCVDEIAEQVDDALAKGAKLLTGGCRGEGPGAFYEATVLAGVTPQMRVYSEELFGPVAVVYKVATEAEAIALANESPFGLAAAIFTSDRNQARRVAEGLEVGMAWINGTSKSAPDLPFGGVKRSGVGRELGRYGFNEFANKKLVRTVR</sequence>
<dbReference type="RefSeq" id="WP_011599989.1">
    <property type="nucleotide sequence ID" value="NC_008270.1"/>
</dbReference>
<keyword evidence="4 6" id="KW-0560">Oxidoreductase</keyword>
<keyword evidence="2" id="KW-0816">Tricarboxylic acid cycle</keyword>
<comment type="similarity">
    <text evidence="1">Belongs to the aldehyde dehydrogenase family.</text>
</comment>
<dbReference type="HOGENOM" id="CLU_005391_1_0_11"/>
<gene>
    <name evidence="6" type="primary">chnE</name>
    <name evidence="6" type="ordered locus">RHA1_ro10127</name>
</gene>
<dbReference type="FunFam" id="3.40.605.10:FF:000012">
    <property type="entry name" value="NAD-dependent succinate-semialdehyde dehydrogenase"/>
    <property type="match status" value="1"/>
</dbReference>
<dbReference type="AlphaFoldDB" id="Q0RWL6"/>
<dbReference type="CDD" id="cd07100">
    <property type="entry name" value="ALDH_SSADH1_GabD1"/>
    <property type="match status" value="1"/>
</dbReference>
<dbReference type="Gene3D" id="3.40.309.10">
    <property type="entry name" value="Aldehyde Dehydrogenase, Chain A, domain 2"/>
    <property type="match status" value="1"/>
</dbReference>
<dbReference type="KEGG" id="rha:RHA1_ro10127"/>
<dbReference type="Pfam" id="PF00171">
    <property type="entry name" value="Aldedh"/>
    <property type="match status" value="1"/>
</dbReference>
<dbReference type="InterPro" id="IPR016161">
    <property type="entry name" value="Ald_DH/histidinol_DH"/>
</dbReference>
<geneLocation type="plasmid" evidence="6 7">
    <name>pRHL2</name>
</geneLocation>
<dbReference type="Proteomes" id="UP000008710">
    <property type="component" value="Plasmid pRHL2"/>
</dbReference>
<dbReference type="EMBL" id="CP000433">
    <property type="protein sequence ID" value="ABH00320.1"/>
    <property type="molecule type" value="Genomic_DNA"/>
</dbReference>
<evidence type="ECO:0000313" key="7">
    <source>
        <dbReference type="Proteomes" id="UP000008710"/>
    </source>
</evidence>
<name>Q0RWL6_RHOJR</name>